<gene>
    <name evidence="2" type="ORF">A2419_03375</name>
</gene>
<keyword evidence="1" id="KW-0472">Membrane</keyword>
<evidence type="ECO:0008006" key="4">
    <source>
        <dbReference type="Google" id="ProtNLM"/>
    </source>
</evidence>
<name>A0A1F4Y4A1_9BACT</name>
<feature type="transmembrane region" description="Helical" evidence="1">
    <location>
        <begin position="106"/>
        <end position="125"/>
    </location>
</feature>
<dbReference type="EMBL" id="MEXB01000004">
    <property type="protein sequence ID" value="OGC88772.1"/>
    <property type="molecule type" value="Genomic_DNA"/>
</dbReference>
<dbReference type="InterPro" id="IPR021125">
    <property type="entry name" value="DUF2127"/>
</dbReference>
<accession>A0A1F4Y4A1</accession>
<dbReference type="Proteomes" id="UP000176568">
    <property type="component" value="Unassembled WGS sequence"/>
</dbReference>
<proteinExistence type="predicted"/>
<evidence type="ECO:0000313" key="3">
    <source>
        <dbReference type="Proteomes" id="UP000176568"/>
    </source>
</evidence>
<organism evidence="2 3">
    <name type="scientific">Candidatus Adlerbacteria bacterium RIFOXYC1_FULL_48_26</name>
    <dbReference type="NCBI Taxonomy" id="1797247"/>
    <lineage>
        <taxon>Bacteria</taxon>
        <taxon>Candidatus Adleribacteriota</taxon>
    </lineage>
</organism>
<evidence type="ECO:0000256" key="1">
    <source>
        <dbReference type="SAM" id="Phobius"/>
    </source>
</evidence>
<keyword evidence="1" id="KW-0812">Transmembrane</keyword>
<dbReference type="AlphaFoldDB" id="A0A1F4Y4A1"/>
<reference evidence="2 3" key="1">
    <citation type="journal article" date="2016" name="Nat. Commun.">
        <title>Thousands of microbial genomes shed light on interconnected biogeochemical processes in an aquifer system.</title>
        <authorList>
            <person name="Anantharaman K."/>
            <person name="Brown C.T."/>
            <person name="Hug L.A."/>
            <person name="Sharon I."/>
            <person name="Castelle C.J."/>
            <person name="Probst A.J."/>
            <person name="Thomas B.C."/>
            <person name="Singh A."/>
            <person name="Wilkins M.J."/>
            <person name="Karaoz U."/>
            <person name="Brodie E.L."/>
            <person name="Williams K.H."/>
            <person name="Hubbard S.S."/>
            <person name="Banfield J.F."/>
        </authorList>
    </citation>
    <scope>NUCLEOTIDE SEQUENCE [LARGE SCALE GENOMIC DNA]</scope>
</reference>
<feature type="transmembrane region" description="Helical" evidence="1">
    <location>
        <begin position="82"/>
        <end position="99"/>
    </location>
</feature>
<comment type="caution">
    <text evidence="2">The sequence shown here is derived from an EMBL/GenBank/DDBJ whole genome shotgun (WGS) entry which is preliminary data.</text>
</comment>
<evidence type="ECO:0000313" key="2">
    <source>
        <dbReference type="EMBL" id="OGC88772.1"/>
    </source>
</evidence>
<sequence>MVHRLFTQRFWHELFEAGVFLKAVNSLWETSVGLYLLSSVHPTLRGWFVFFTKEEFLGGRDEFIFQYISNHLNQLSLSTKNFVGLYLLFHGLLNMFLSYNLYRNRLWAYPVSIGITSLFLVYQSYRLFHTHSLILLCVTIFDIAFIYLTWHEYKYQLHKRHTS</sequence>
<protein>
    <recommendedName>
        <fullName evidence="4">DUF2127 domain-containing protein</fullName>
    </recommendedName>
</protein>
<keyword evidence="1" id="KW-1133">Transmembrane helix</keyword>
<dbReference type="STRING" id="1797247.A2419_03375"/>
<feature type="transmembrane region" description="Helical" evidence="1">
    <location>
        <begin position="131"/>
        <end position="150"/>
    </location>
</feature>
<dbReference type="Pfam" id="PF09900">
    <property type="entry name" value="DUF2127"/>
    <property type="match status" value="1"/>
</dbReference>